<evidence type="ECO:0000259" key="1">
    <source>
        <dbReference type="PROSITE" id="PS51819"/>
    </source>
</evidence>
<proteinExistence type="predicted"/>
<dbReference type="InterPro" id="IPR050383">
    <property type="entry name" value="GlyoxalaseI/FosfomycinResist"/>
</dbReference>
<dbReference type="Gene3D" id="3.10.180.10">
    <property type="entry name" value="2,3-Dihydroxybiphenyl 1,2-Dioxygenase, domain 1"/>
    <property type="match status" value="1"/>
</dbReference>
<dbReference type="InterPro" id="IPR037523">
    <property type="entry name" value="VOC_core"/>
</dbReference>
<dbReference type="GO" id="GO:0016829">
    <property type="term" value="F:lyase activity"/>
    <property type="evidence" value="ECO:0007669"/>
    <property type="project" value="UniProtKB-KW"/>
</dbReference>
<dbReference type="Pfam" id="PF00903">
    <property type="entry name" value="Glyoxalase"/>
    <property type="match status" value="1"/>
</dbReference>
<dbReference type="PANTHER" id="PTHR21366">
    <property type="entry name" value="GLYOXALASE FAMILY PROTEIN"/>
    <property type="match status" value="1"/>
</dbReference>
<comment type="caution">
    <text evidence="2">The sequence shown here is derived from an EMBL/GenBank/DDBJ whole genome shotgun (WGS) entry which is preliminary data.</text>
</comment>
<keyword evidence="2" id="KW-0456">Lyase</keyword>
<gene>
    <name evidence="2" type="ORF">H735_13545</name>
</gene>
<name>A0A0C1Z6N5_9VIBR</name>
<organism evidence="2 3">
    <name type="scientific">Vibrio owensii CAIM 1854 = LMG 25443</name>
    <dbReference type="NCBI Taxonomy" id="1229493"/>
    <lineage>
        <taxon>Bacteria</taxon>
        <taxon>Pseudomonadati</taxon>
        <taxon>Pseudomonadota</taxon>
        <taxon>Gammaproteobacteria</taxon>
        <taxon>Vibrionales</taxon>
        <taxon>Vibrionaceae</taxon>
        <taxon>Vibrio</taxon>
    </lineage>
</organism>
<dbReference type="InterPro" id="IPR004360">
    <property type="entry name" value="Glyas_Fos-R_dOase_dom"/>
</dbReference>
<reference evidence="2 3" key="1">
    <citation type="submission" date="2014-07" db="EMBL/GenBank/DDBJ databases">
        <title>Unique and conserved regions in Vibrio harveyi and related species in comparison with the shrimp pathogen Vibrio harveyi CAIM 1792.</title>
        <authorList>
            <person name="Espinoza-Valles I."/>
            <person name="Vora G."/>
            <person name="Leekitcharoenphon P."/>
            <person name="Ussery D."/>
            <person name="Hoj L."/>
            <person name="Gomez-Gil B."/>
        </authorList>
    </citation>
    <scope>NUCLEOTIDE SEQUENCE [LARGE SCALE GENOMIC DNA]</scope>
    <source>
        <strain evidence="3">CAIM 1854 / LMG 25443</strain>
    </source>
</reference>
<protein>
    <submittedName>
        <fullName evidence="2">Lactoylglutathione lyase</fullName>
    </submittedName>
</protein>
<dbReference type="Proteomes" id="UP000031586">
    <property type="component" value="Unassembled WGS sequence"/>
</dbReference>
<evidence type="ECO:0000313" key="2">
    <source>
        <dbReference type="EMBL" id="KIF52665.1"/>
    </source>
</evidence>
<dbReference type="SUPFAM" id="SSF54593">
    <property type="entry name" value="Glyoxalase/Bleomycin resistance protein/Dihydroxybiphenyl dioxygenase"/>
    <property type="match status" value="1"/>
</dbReference>
<accession>A0A0C1Z6N5</accession>
<dbReference type="RefSeq" id="WP_005428272.1">
    <property type="nucleotide sequence ID" value="NZ_BAOH01000012.1"/>
</dbReference>
<dbReference type="AlphaFoldDB" id="A0A0C1Z6N5"/>
<sequence>MANQRNPIEIKALDHVVLRTDNLDAMLRFYRDLLGCPIERELPDLGLTQLRAGTAIIDLVTVESELGKLGGKSPSQDGRNLDHFCLQIAPFEESELLEYLHQHNVHVEEFAERYGAQGFGRSVYLEDPEGNVVELKPQK</sequence>
<dbReference type="GeneID" id="67380606"/>
<evidence type="ECO:0000313" key="3">
    <source>
        <dbReference type="Proteomes" id="UP000031586"/>
    </source>
</evidence>
<dbReference type="InterPro" id="IPR029068">
    <property type="entry name" value="Glyas_Bleomycin-R_OHBP_Dase"/>
</dbReference>
<feature type="domain" description="VOC" evidence="1">
    <location>
        <begin position="12"/>
        <end position="138"/>
    </location>
</feature>
<dbReference type="PROSITE" id="PS51819">
    <property type="entry name" value="VOC"/>
    <property type="match status" value="1"/>
</dbReference>
<dbReference type="PANTHER" id="PTHR21366:SF14">
    <property type="entry name" value="GLYOXALASE DOMAIN-CONTAINING PROTEIN 5"/>
    <property type="match status" value="1"/>
</dbReference>
<dbReference type="PATRIC" id="fig|1229493.5.peg.1849"/>
<dbReference type="EMBL" id="JPRD01000020">
    <property type="protein sequence ID" value="KIF52665.1"/>
    <property type="molecule type" value="Genomic_DNA"/>
</dbReference>